<reference evidence="3" key="1">
    <citation type="submission" date="2014-11" db="EMBL/GenBank/DDBJ databases">
        <authorList>
            <person name="Hornung B.V."/>
        </authorList>
    </citation>
    <scope>NUCLEOTIDE SEQUENCE</scope>
    <source>
        <strain evidence="3">INE</strain>
    </source>
</reference>
<feature type="transmembrane region" description="Helical" evidence="1">
    <location>
        <begin position="115"/>
        <end position="134"/>
    </location>
</feature>
<accession>A0A8S0XD18</accession>
<name>A0A8S0XD18_9FIRM</name>
<evidence type="ECO:0000313" key="3">
    <source>
        <dbReference type="EMBL" id="CEJ08995.1"/>
    </source>
</evidence>
<feature type="transmembrane region" description="Helical" evidence="1">
    <location>
        <begin position="140"/>
        <end position="161"/>
    </location>
</feature>
<dbReference type="KEGG" id="aacx:DEACI_3859"/>
<dbReference type="EMBL" id="LR746496">
    <property type="protein sequence ID" value="CAA7603036.1"/>
    <property type="molecule type" value="Genomic_DNA"/>
</dbReference>
<gene>
    <name evidence="3" type="ORF">DEACI_3477</name>
    <name evidence="2" type="ORF">DEACI_3859</name>
</gene>
<evidence type="ECO:0000313" key="4">
    <source>
        <dbReference type="Proteomes" id="UP001071230"/>
    </source>
</evidence>
<dbReference type="Proteomes" id="UP000836597">
    <property type="component" value="Chromosome"/>
</dbReference>
<dbReference type="Proteomes" id="UP001071230">
    <property type="component" value="Unassembled WGS sequence"/>
</dbReference>
<proteinExistence type="predicted"/>
<dbReference type="AlphaFoldDB" id="A0A8S0XD18"/>
<feature type="transmembrane region" description="Helical" evidence="1">
    <location>
        <begin position="74"/>
        <end position="95"/>
    </location>
</feature>
<evidence type="ECO:0000313" key="2">
    <source>
        <dbReference type="EMBL" id="CAA7603036.1"/>
    </source>
</evidence>
<organism evidence="2">
    <name type="scientific">Acididesulfobacillus acetoxydans</name>
    <dbReference type="NCBI Taxonomy" id="1561005"/>
    <lineage>
        <taxon>Bacteria</taxon>
        <taxon>Bacillati</taxon>
        <taxon>Bacillota</taxon>
        <taxon>Clostridia</taxon>
        <taxon>Eubacteriales</taxon>
        <taxon>Peptococcaceae</taxon>
        <taxon>Acididesulfobacillus</taxon>
    </lineage>
</organism>
<feature type="transmembrane region" description="Helical" evidence="1">
    <location>
        <begin position="43"/>
        <end position="62"/>
    </location>
</feature>
<keyword evidence="1" id="KW-0812">Transmembrane</keyword>
<sequence length="173" mass="18195">MLYREFPAALFVLQGFVGLLTSWQGDLQQMEKFRLLPLHPKQIIVSTVVPAGTLVGICWAAALPLTVPLQGLQGGAWALAAAMALVQGFLGAVLVAREMLKDPSSYTSALGPERLVSAAVFLLGPVAVQGSLIGGQGLEAGLGAGIMVAAGVTFLWVIFMVNEYILLRAKYGV</sequence>
<keyword evidence="4" id="KW-1185">Reference proteome</keyword>
<dbReference type="EMBL" id="CDGJ01000109">
    <property type="protein sequence ID" value="CEJ08995.1"/>
    <property type="molecule type" value="Genomic_DNA"/>
</dbReference>
<feature type="transmembrane region" description="Helical" evidence="1">
    <location>
        <begin position="6"/>
        <end position="23"/>
    </location>
</feature>
<keyword evidence="1" id="KW-0472">Membrane</keyword>
<keyword evidence="1" id="KW-1133">Transmembrane helix</keyword>
<protein>
    <submittedName>
        <fullName evidence="2">Uncharacterized protein</fullName>
    </submittedName>
</protein>
<reference evidence="2" key="2">
    <citation type="submission" date="2020-01" db="EMBL/GenBank/DDBJ databases">
        <authorList>
            <person name="Hornung B."/>
        </authorList>
    </citation>
    <scope>NUCLEOTIDE SEQUENCE</scope>
    <source>
        <strain evidence="2">PacBioINE</strain>
    </source>
</reference>
<evidence type="ECO:0000256" key="1">
    <source>
        <dbReference type="SAM" id="Phobius"/>
    </source>
</evidence>